<dbReference type="Proteomes" id="UP000288212">
    <property type="component" value="Unassembled WGS sequence"/>
</dbReference>
<dbReference type="CDD" id="cd00009">
    <property type="entry name" value="AAA"/>
    <property type="match status" value="1"/>
</dbReference>
<dbReference type="InterPro" id="IPR027417">
    <property type="entry name" value="P-loop_NTPase"/>
</dbReference>
<comment type="caution">
    <text evidence="4">The sequence shown here is derived from an EMBL/GenBank/DDBJ whole genome shotgun (WGS) entry which is preliminary data.</text>
</comment>
<feature type="transmembrane region" description="Helical" evidence="2">
    <location>
        <begin position="287"/>
        <end position="308"/>
    </location>
</feature>
<feature type="compositionally biased region" description="Basic and acidic residues" evidence="1">
    <location>
        <begin position="559"/>
        <end position="570"/>
    </location>
</feature>
<dbReference type="Gene3D" id="3.90.70.10">
    <property type="entry name" value="Cysteine proteinases"/>
    <property type="match status" value="1"/>
</dbReference>
<dbReference type="AlphaFoldDB" id="A0A432VQC8"/>
<name>A0A432VQC8_9GAMM</name>
<evidence type="ECO:0000256" key="2">
    <source>
        <dbReference type="SAM" id="Phobius"/>
    </source>
</evidence>
<dbReference type="OrthoDB" id="9780149at2"/>
<dbReference type="PANTHER" id="PTHR35894:SF1">
    <property type="entry name" value="PHOSPHORIBULOKINASE _ URIDINE KINASE FAMILY"/>
    <property type="match status" value="1"/>
</dbReference>
<keyword evidence="5" id="KW-1185">Reference proteome</keyword>
<evidence type="ECO:0000313" key="4">
    <source>
        <dbReference type="EMBL" id="RUO18388.1"/>
    </source>
</evidence>
<dbReference type="RefSeq" id="WP_126794145.1">
    <property type="nucleotide sequence ID" value="NZ_PIPI01000009.1"/>
</dbReference>
<dbReference type="EMBL" id="PIPI01000009">
    <property type="protein sequence ID" value="RUO18388.1"/>
    <property type="molecule type" value="Genomic_DNA"/>
</dbReference>
<dbReference type="Gene3D" id="3.40.50.300">
    <property type="entry name" value="P-loop containing nucleotide triphosphate hydrolases"/>
    <property type="match status" value="1"/>
</dbReference>
<gene>
    <name evidence="4" type="ORF">CWE06_11070</name>
</gene>
<dbReference type="SMART" id="SM00382">
    <property type="entry name" value="AAA"/>
    <property type="match status" value="1"/>
</dbReference>
<organism evidence="4 5">
    <name type="scientific">Aliidiomarina haloalkalitolerans</name>
    <dbReference type="NCBI Taxonomy" id="859059"/>
    <lineage>
        <taxon>Bacteria</taxon>
        <taxon>Pseudomonadati</taxon>
        <taxon>Pseudomonadota</taxon>
        <taxon>Gammaproteobacteria</taxon>
        <taxon>Alteromonadales</taxon>
        <taxon>Idiomarinaceae</taxon>
        <taxon>Aliidiomarina</taxon>
    </lineage>
</organism>
<dbReference type="InterPro" id="IPR032389">
    <property type="entry name" value="GspB_C"/>
</dbReference>
<dbReference type="GO" id="GO:0015627">
    <property type="term" value="C:type II protein secretion system complex"/>
    <property type="evidence" value="ECO:0007669"/>
    <property type="project" value="InterPro"/>
</dbReference>
<dbReference type="InterPro" id="IPR052026">
    <property type="entry name" value="ExeA_AAA_ATPase_DNA-bind"/>
</dbReference>
<dbReference type="GO" id="GO:0016887">
    <property type="term" value="F:ATP hydrolysis activity"/>
    <property type="evidence" value="ECO:0007669"/>
    <property type="project" value="InterPro"/>
</dbReference>
<keyword evidence="2" id="KW-0472">Membrane</keyword>
<dbReference type="InterPro" id="IPR003593">
    <property type="entry name" value="AAA+_ATPase"/>
</dbReference>
<keyword evidence="2" id="KW-0812">Transmembrane</keyword>
<evidence type="ECO:0000259" key="3">
    <source>
        <dbReference type="SMART" id="SM00382"/>
    </source>
</evidence>
<evidence type="ECO:0000256" key="1">
    <source>
        <dbReference type="SAM" id="MobiDB-lite"/>
    </source>
</evidence>
<dbReference type="InterPro" id="IPR049945">
    <property type="entry name" value="AAA_22"/>
</dbReference>
<feature type="domain" description="AAA+ ATPase" evidence="3">
    <location>
        <begin position="42"/>
        <end position="187"/>
    </location>
</feature>
<proteinExistence type="predicted"/>
<dbReference type="PANTHER" id="PTHR35894">
    <property type="entry name" value="GENERAL SECRETION PATHWAY PROTEIN A-RELATED"/>
    <property type="match status" value="1"/>
</dbReference>
<evidence type="ECO:0000313" key="5">
    <source>
        <dbReference type="Proteomes" id="UP000288212"/>
    </source>
</evidence>
<protein>
    <recommendedName>
        <fullName evidence="3">AAA+ ATPase domain-containing protein</fullName>
    </recommendedName>
</protein>
<reference evidence="4 5" key="1">
    <citation type="journal article" date="2011" name="Front. Microbiol.">
        <title>Genomic signatures of strain selection and enhancement in Bacillus atrophaeus var. globigii, a historical biowarfare simulant.</title>
        <authorList>
            <person name="Gibbons H.S."/>
            <person name="Broomall S.M."/>
            <person name="McNew L.A."/>
            <person name="Daligault H."/>
            <person name="Chapman C."/>
            <person name="Bruce D."/>
            <person name="Karavis M."/>
            <person name="Krepps M."/>
            <person name="McGregor P.A."/>
            <person name="Hong C."/>
            <person name="Park K.H."/>
            <person name="Akmal A."/>
            <person name="Feldman A."/>
            <person name="Lin J.S."/>
            <person name="Chang W.E."/>
            <person name="Higgs B.W."/>
            <person name="Demirev P."/>
            <person name="Lindquist J."/>
            <person name="Liem A."/>
            <person name="Fochler E."/>
            <person name="Read T.D."/>
            <person name="Tapia R."/>
            <person name="Johnson S."/>
            <person name="Bishop-Lilly K.A."/>
            <person name="Detter C."/>
            <person name="Han C."/>
            <person name="Sozhamannan S."/>
            <person name="Rosenzweig C.N."/>
            <person name="Skowronski E.W."/>
        </authorList>
    </citation>
    <scope>NUCLEOTIDE SEQUENCE [LARGE SCALE GENOMIC DNA]</scope>
    <source>
        <strain evidence="4 5">AK5</strain>
    </source>
</reference>
<dbReference type="SUPFAM" id="SSF52540">
    <property type="entry name" value="P-loop containing nucleoside triphosphate hydrolases"/>
    <property type="match status" value="1"/>
</dbReference>
<dbReference type="Pfam" id="PF16537">
    <property type="entry name" value="T2SSB"/>
    <property type="match status" value="1"/>
</dbReference>
<sequence>MYHDYFGFEQVPFSIAPDPEFLFLGPRHREGLEHLRNGLSGSGGFLLLTGEVGTGKTTLSRAVMEELGDKLVVAFVVNPMLSEREMLATICDQFGIPGRHEKASLKRLTDHLSKFLLASSAVGRHPVILIDEAQHLLPSVLEQLRLLTNLETNARKLLSIVLIGQPELQELLQRRELRQVAQRIVARYHLLPLTHAEMQEYIHHRLTRVAQPQVEVGSIFPPASLKAIYQFSQGTPRLINLVCDRALQLAARAETKVVSKALVKDAIQSLSLQTPASQHHRRARPSWGTLAASIGIVAVVAAFGWWYFDRAESDQQLVNDSNATQTAERPENGQEQSLHGLPLPRALMGLAELWQVQSFIDDGEPCASLQDVRLGCLQAHMSLDQVISFDLPVVFELSESPAEQSQQHAVLLHYRPNDQGVRTWTLLSERGVHAIAEAELRAHFPSNVLMIWQLPPTPSNDWVASGLTARAPYSMQGAGYSAQLNWLRRNLAQIHDRSDVNEEYFTATELAYLSSGALTHGPRLSAVSTLQLTSVQTIPRHLQANSFAELMIPELTVGRSEERDSGDERLQAQATDDEGEEYVSERIRNLFDSAVAEVGFDDLINPPPAVPEPTPTQAGPLASFQDLTPQQRQRLPALSYESHMYSGRNQDRWVRFDGRMLREGERYRDLRIISIEPSHVILGFDDFLFQLEALEDIPY</sequence>
<accession>A0A432VQC8</accession>
<feature type="region of interest" description="Disordered" evidence="1">
    <location>
        <begin position="558"/>
        <end position="581"/>
    </location>
</feature>
<keyword evidence="2" id="KW-1133">Transmembrane helix</keyword>
<dbReference type="Pfam" id="PF13401">
    <property type="entry name" value="AAA_22"/>
    <property type="match status" value="1"/>
</dbReference>